<sequence length="166" mass="18228">MNIPKITMKKIIQFAIILFFWGITYGQQPFDPLKVIPSSPTAASLGVYGNNPVNYYNGTIGLTVPLYEIKMANQNIPIKLDYFSTGVKVADNAGWVGLGWSLSAGGVITKTVKGSDDLFGTASTQTGYYDADPLPNKFDVLTSDFYSLSTYNQDYLYNFDQGSIDT</sequence>
<evidence type="ECO:0008006" key="3">
    <source>
        <dbReference type="Google" id="ProtNLM"/>
    </source>
</evidence>
<dbReference type="EMBL" id="FRBT01000001">
    <property type="protein sequence ID" value="SHL02838.1"/>
    <property type="molecule type" value="Genomic_DNA"/>
</dbReference>
<dbReference type="AlphaFoldDB" id="A0A1M6XA84"/>
<evidence type="ECO:0000313" key="2">
    <source>
        <dbReference type="Proteomes" id="UP000184028"/>
    </source>
</evidence>
<keyword evidence="2" id="KW-1185">Reference proteome</keyword>
<gene>
    <name evidence="1" type="ORF">SAMN05444484_10159</name>
</gene>
<protein>
    <recommendedName>
        <fullName evidence="3">Virulence plasmid B protein</fullName>
    </recommendedName>
</protein>
<dbReference type="Proteomes" id="UP000184028">
    <property type="component" value="Unassembled WGS sequence"/>
</dbReference>
<reference evidence="2" key="1">
    <citation type="submission" date="2016-11" db="EMBL/GenBank/DDBJ databases">
        <authorList>
            <person name="Varghese N."/>
            <person name="Submissions S."/>
        </authorList>
    </citation>
    <scope>NUCLEOTIDE SEQUENCE [LARGE SCALE GENOMIC DNA]</scope>
    <source>
        <strain evidence="2">DSM 24724</strain>
    </source>
</reference>
<organism evidence="1 2">
    <name type="scientific">Flavobacterium chilense</name>
    <dbReference type="NCBI Taxonomy" id="946677"/>
    <lineage>
        <taxon>Bacteria</taxon>
        <taxon>Pseudomonadati</taxon>
        <taxon>Bacteroidota</taxon>
        <taxon>Flavobacteriia</taxon>
        <taxon>Flavobacteriales</taxon>
        <taxon>Flavobacteriaceae</taxon>
        <taxon>Flavobacterium</taxon>
    </lineage>
</organism>
<evidence type="ECO:0000313" key="1">
    <source>
        <dbReference type="EMBL" id="SHL02838.1"/>
    </source>
</evidence>
<accession>A0A1M6XA84</accession>
<dbReference type="STRING" id="946677.SAMN05444484_10159"/>
<name>A0A1M6XA84_9FLAO</name>
<proteinExistence type="predicted"/>